<accession>A0AAF1JUS2</accession>
<evidence type="ECO:0000313" key="4">
    <source>
        <dbReference type="Proteomes" id="UP001196068"/>
    </source>
</evidence>
<evidence type="ECO:0000259" key="2">
    <source>
        <dbReference type="Pfam" id="PF07978"/>
    </source>
</evidence>
<comment type="caution">
    <text evidence="3">The sequence shown here is derived from an EMBL/GenBank/DDBJ whole genome shotgun (WGS) entry which is preliminary data.</text>
</comment>
<dbReference type="SUPFAM" id="SSF54909">
    <property type="entry name" value="Dimeric alpha+beta barrel"/>
    <property type="match status" value="1"/>
</dbReference>
<dbReference type="PANTHER" id="PTHR21017">
    <property type="entry name" value="NIPSNAP-RELATED"/>
    <property type="match status" value="1"/>
</dbReference>
<dbReference type="PANTHER" id="PTHR21017:SF17">
    <property type="entry name" value="PROTEIN NIPSNAP"/>
    <property type="match status" value="1"/>
</dbReference>
<evidence type="ECO:0000256" key="1">
    <source>
        <dbReference type="ARBA" id="ARBA00005291"/>
    </source>
</evidence>
<dbReference type="InterPro" id="IPR051557">
    <property type="entry name" value="NipSnap_domain"/>
</dbReference>
<feature type="domain" description="NIPSNAP" evidence="2">
    <location>
        <begin position="3"/>
        <end position="101"/>
    </location>
</feature>
<sequence>MIVEERIYTLAPGTSPAYVKAYGEEGLAIQKPILGRLVGYYTTEFGPLNQVIHMWAYESLEERAERRAKLGASEAWKAYLGKVRPFIVTQENKLLMPAPFLQVKWQD</sequence>
<dbReference type="InterPro" id="IPR012577">
    <property type="entry name" value="NIPSNAP"/>
</dbReference>
<comment type="similarity">
    <text evidence="1">Belongs to the NipSnap family.</text>
</comment>
<organism evidence="3 4">
    <name type="scientific">Plastoroseomonas arctica</name>
    <dbReference type="NCBI Taxonomy" id="1509237"/>
    <lineage>
        <taxon>Bacteria</taxon>
        <taxon>Pseudomonadati</taxon>
        <taxon>Pseudomonadota</taxon>
        <taxon>Alphaproteobacteria</taxon>
        <taxon>Acetobacterales</taxon>
        <taxon>Acetobacteraceae</taxon>
        <taxon>Plastoroseomonas</taxon>
    </lineage>
</organism>
<protein>
    <submittedName>
        <fullName evidence="3">NIPSNAP family protein</fullName>
    </submittedName>
</protein>
<evidence type="ECO:0000313" key="3">
    <source>
        <dbReference type="EMBL" id="MBR0653507.1"/>
    </source>
</evidence>
<dbReference type="Gene3D" id="3.30.70.100">
    <property type="match status" value="1"/>
</dbReference>
<dbReference type="AlphaFoldDB" id="A0AAF1JUS2"/>
<reference evidence="3" key="1">
    <citation type="submission" date="2020-01" db="EMBL/GenBank/DDBJ databases">
        <authorList>
            <person name="Rat A."/>
        </authorList>
    </citation>
    <scope>NUCLEOTIDE SEQUENCE</scope>
    <source>
        <strain evidence="3">LMG 28251</strain>
    </source>
</reference>
<dbReference type="Pfam" id="PF07978">
    <property type="entry name" value="NIPSNAP"/>
    <property type="match status" value="1"/>
</dbReference>
<name>A0AAF1JUS2_9PROT</name>
<proteinExistence type="inferred from homology"/>
<reference evidence="3" key="2">
    <citation type="journal article" date="2021" name="Syst. Appl. Microbiol.">
        <title>Roseomonas hellenica sp. nov., isolated from roots of wild-growing Alkanna tinctoria.</title>
        <authorList>
            <person name="Rat A."/>
            <person name="Naranjo H.D."/>
            <person name="Lebbe L."/>
            <person name="Cnockaert M."/>
            <person name="Krigas N."/>
            <person name="Grigoriadou K."/>
            <person name="Maloupa E."/>
            <person name="Willems A."/>
        </authorList>
    </citation>
    <scope>NUCLEOTIDE SEQUENCE</scope>
    <source>
        <strain evidence="3">LMG 28251</strain>
    </source>
</reference>
<dbReference type="Proteomes" id="UP001196068">
    <property type="component" value="Unassembled WGS sequence"/>
</dbReference>
<dbReference type="EMBL" id="JAAEDH010000001">
    <property type="protein sequence ID" value="MBR0653507.1"/>
    <property type="molecule type" value="Genomic_DNA"/>
</dbReference>
<gene>
    <name evidence="3" type="ORF">GXW79_00290</name>
</gene>
<dbReference type="InterPro" id="IPR011008">
    <property type="entry name" value="Dimeric_a/b-barrel"/>
</dbReference>
<keyword evidence="4" id="KW-1185">Reference proteome</keyword>
<dbReference type="RefSeq" id="WP_211872212.1">
    <property type="nucleotide sequence ID" value="NZ_JAAEDH010000001.1"/>
</dbReference>